<comment type="caution">
    <text evidence="4">The sequence shown here is derived from an EMBL/GenBank/DDBJ whole genome shotgun (WGS) entry which is preliminary data.</text>
</comment>
<dbReference type="Proteomes" id="UP001528912">
    <property type="component" value="Unassembled WGS sequence"/>
</dbReference>
<gene>
    <name evidence="4" type="ORF">P4R38_14795</name>
</gene>
<dbReference type="EMBL" id="JAROAV010000036">
    <property type="protein sequence ID" value="MDF8265515.1"/>
    <property type="molecule type" value="Genomic_DNA"/>
</dbReference>
<keyword evidence="1" id="KW-0808">Transferase</keyword>
<feature type="domain" description="N-acetyltransferase" evidence="3">
    <location>
        <begin position="5"/>
        <end position="162"/>
    </location>
</feature>
<proteinExistence type="predicted"/>
<evidence type="ECO:0000256" key="1">
    <source>
        <dbReference type="ARBA" id="ARBA00022679"/>
    </source>
</evidence>
<dbReference type="PANTHER" id="PTHR43877:SF1">
    <property type="entry name" value="ACETYLTRANSFERASE"/>
    <property type="match status" value="1"/>
</dbReference>
<accession>A0ABT6C9D8</accession>
<dbReference type="PANTHER" id="PTHR43877">
    <property type="entry name" value="AMINOALKYLPHOSPHONATE N-ACETYLTRANSFERASE-RELATED-RELATED"/>
    <property type="match status" value="1"/>
</dbReference>
<dbReference type="InterPro" id="IPR050832">
    <property type="entry name" value="Bact_Acetyltransf"/>
</dbReference>
<evidence type="ECO:0000313" key="5">
    <source>
        <dbReference type="Proteomes" id="UP001528912"/>
    </source>
</evidence>
<dbReference type="InterPro" id="IPR016181">
    <property type="entry name" value="Acyl_CoA_acyltransferase"/>
</dbReference>
<keyword evidence="2" id="KW-0012">Acyltransferase</keyword>
<evidence type="ECO:0000313" key="4">
    <source>
        <dbReference type="EMBL" id="MDF8265515.1"/>
    </source>
</evidence>
<dbReference type="PROSITE" id="PS51186">
    <property type="entry name" value="GNAT"/>
    <property type="match status" value="1"/>
</dbReference>
<evidence type="ECO:0000256" key="2">
    <source>
        <dbReference type="ARBA" id="ARBA00023315"/>
    </source>
</evidence>
<keyword evidence="5" id="KW-1185">Reference proteome</keyword>
<evidence type="ECO:0000259" key="3">
    <source>
        <dbReference type="PROSITE" id="PS51186"/>
    </source>
</evidence>
<reference evidence="4 5" key="1">
    <citation type="submission" date="2023-03" db="EMBL/GenBank/DDBJ databases">
        <title>YIM 133296 draft genome.</title>
        <authorList>
            <person name="Xiong L."/>
        </authorList>
    </citation>
    <scope>NUCLEOTIDE SEQUENCE [LARGE SCALE GENOMIC DNA]</scope>
    <source>
        <strain evidence="4 5">YIM 133296</strain>
    </source>
</reference>
<organism evidence="4 5">
    <name type="scientific">Luteipulveratus flavus</name>
    <dbReference type="NCBI Taxonomy" id="3031728"/>
    <lineage>
        <taxon>Bacteria</taxon>
        <taxon>Bacillati</taxon>
        <taxon>Actinomycetota</taxon>
        <taxon>Actinomycetes</taxon>
        <taxon>Micrococcales</taxon>
        <taxon>Dermacoccaceae</taxon>
        <taxon>Luteipulveratus</taxon>
    </lineage>
</organism>
<protein>
    <submittedName>
        <fullName evidence="4">GNAT family N-acetyltransferase</fullName>
    </submittedName>
</protein>
<dbReference type="SUPFAM" id="SSF55729">
    <property type="entry name" value="Acyl-CoA N-acyltransferases (Nat)"/>
    <property type="match status" value="2"/>
</dbReference>
<dbReference type="Gene3D" id="3.40.630.30">
    <property type="match status" value="1"/>
</dbReference>
<dbReference type="InterPro" id="IPR000182">
    <property type="entry name" value="GNAT_dom"/>
</dbReference>
<sequence length="337" mass="38405">MIKQIDLQDDTALRQAHEALERSSAVDRPWFEPTPYDEWVADVRFVEPEERFELWGAWEDDSVVGAAMVWLPDADNTWMLWTELDVHPDHRGRGHGTGLVEQMVSRARDEKRTTVLTEFRVPQKDFENHPYRRFALARGFEPGWVENVRHMPLPVSEELLTRHGDASAKAAEAYDVKLFAGDVPDEYVQGLCDLYNLLGVDAPSGVVEFEPETMTPKRVRDFWALQREQGRTRLFALAIDRETGAVAAHSDLVVPPPPSTQVWQWGTYVHRDHRGHRLGMAVKVANLRRLQEEFPGRTLVRTSNADNNAYMVAINEDLGFEIVEKGVAMRLPVAAAE</sequence>
<name>A0ABT6C9D8_9MICO</name>
<dbReference type="CDD" id="cd04301">
    <property type="entry name" value="NAT_SF"/>
    <property type="match status" value="1"/>
</dbReference>
<dbReference type="RefSeq" id="WP_277192838.1">
    <property type="nucleotide sequence ID" value="NZ_JAROAV010000036.1"/>
</dbReference>
<dbReference type="Pfam" id="PF00583">
    <property type="entry name" value="Acetyltransf_1"/>
    <property type="match status" value="1"/>
</dbReference>